<name>A0ABU0IF10_9HYPH</name>
<evidence type="ECO:0000313" key="1">
    <source>
        <dbReference type="EMBL" id="MDQ0456761.1"/>
    </source>
</evidence>
<sequence>MEGCNDNLPDLLAQAFWDRPATPSERIAMLGEVARDAGAIGRHSSGDGLFSVEPAHFLALMLKEITHDP</sequence>
<accession>A0ABU0IF10</accession>
<proteinExistence type="predicted"/>
<dbReference type="EMBL" id="JAUSWH010000010">
    <property type="protein sequence ID" value="MDQ0456761.1"/>
    <property type="molecule type" value="Genomic_DNA"/>
</dbReference>
<protein>
    <submittedName>
        <fullName evidence="1">Uncharacterized protein</fullName>
    </submittedName>
</protein>
<keyword evidence="2" id="KW-1185">Reference proteome</keyword>
<evidence type="ECO:0000313" key="2">
    <source>
        <dbReference type="Proteomes" id="UP001235269"/>
    </source>
</evidence>
<dbReference type="RefSeq" id="WP_307158944.1">
    <property type="nucleotide sequence ID" value="NZ_JAUSWH010000010.1"/>
</dbReference>
<reference evidence="1 2" key="1">
    <citation type="submission" date="2023-07" db="EMBL/GenBank/DDBJ databases">
        <title>Genomic Encyclopedia of Type Strains, Phase IV (KMG-IV): sequencing the most valuable type-strain genomes for metagenomic binning, comparative biology and taxonomic classification.</title>
        <authorList>
            <person name="Goeker M."/>
        </authorList>
    </citation>
    <scope>NUCLEOTIDE SEQUENCE [LARGE SCALE GENOMIC DNA]</scope>
    <source>
        <strain evidence="1 2">DSM 100301</strain>
    </source>
</reference>
<organism evidence="1 2">
    <name type="scientific">Rhizobium paknamense</name>
    <dbReference type="NCBI Taxonomy" id="1206817"/>
    <lineage>
        <taxon>Bacteria</taxon>
        <taxon>Pseudomonadati</taxon>
        <taxon>Pseudomonadota</taxon>
        <taxon>Alphaproteobacteria</taxon>
        <taxon>Hyphomicrobiales</taxon>
        <taxon>Rhizobiaceae</taxon>
        <taxon>Rhizobium/Agrobacterium group</taxon>
        <taxon>Rhizobium</taxon>
    </lineage>
</organism>
<comment type="caution">
    <text evidence="1">The sequence shown here is derived from an EMBL/GenBank/DDBJ whole genome shotgun (WGS) entry which is preliminary data.</text>
</comment>
<dbReference type="Proteomes" id="UP001235269">
    <property type="component" value="Unassembled WGS sequence"/>
</dbReference>
<gene>
    <name evidence="1" type="ORF">QO005_003106</name>
</gene>